<proteinExistence type="predicted"/>
<evidence type="ECO:0000313" key="1">
    <source>
        <dbReference type="EMBL" id="GAB0182112.1"/>
    </source>
</evidence>
<dbReference type="PANTHER" id="PTHR33332">
    <property type="entry name" value="REVERSE TRANSCRIPTASE DOMAIN-CONTAINING PROTEIN"/>
    <property type="match status" value="1"/>
</dbReference>
<sequence>MKFKGKCRVLHLGRNNPKHQYRLGVDLLGSSAVEKDLGVLVDNKLSMSQQCAFVAKKAKGLILFNFFINNLVDGTECPLSKFAGNSKLGVVSDTPEGHAAIQRDLDRLEKWANRKVMKFTKEKCEILHLRRNNPKQQYVLEANHLESSFAEKDLGILVDTKLNMNQQRRLATYWVELGGALSIGQGK</sequence>
<dbReference type="AlphaFoldDB" id="A0ABC9WBM9"/>
<dbReference type="EMBL" id="BAAFJT010000002">
    <property type="protein sequence ID" value="GAB0182112.1"/>
    <property type="molecule type" value="Genomic_DNA"/>
</dbReference>
<name>A0ABC9WBM9_GRUJA</name>
<accession>A0ABC9WBM9</accession>
<dbReference type="Proteomes" id="UP001623348">
    <property type="component" value="Unassembled WGS sequence"/>
</dbReference>
<keyword evidence="1" id="KW-0649">Protein kinase inhibitor</keyword>
<dbReference type="PRINTS" id="PR01345">
    <property type="entry name" value="CERVTRCPTASE"/>
</dbReference>
<dbReference type="GO" id="GO:0004860">
    <property type="term" value="F:protein kinase inhibitor activity"/>
    <property type="evidence" value="ECO:0007669"/>
    <property type="project" value="UniProtKB-KW"/>
</dbReference>
<organism evidence="1 2">
    <name type="scientific">Grus japonensis</name>
    <name type="common">Japanese crane</name>
    <name type="synonym">Red-crowned crane</name>
    <dbReference type="NCBI Taxonomy" id="30415"/>
    <lineage>
        <taxon>Eukaryota</taxon>
        <taxon>Metazoa</taxon>
        <taxon>Chordata</taxon>
        <taxon>Craniata</taxon>
        <taxon>Vertebrata</taxon>
        <taxon>Euteleostomi</taxon>
        <taxon>Archelosauria</taxon>
        <taxon>Archosauria</taxon>
        <taxon>Dinosauria</taxon>
        <taxon>Saurischia</taxon>
        <taxon>Theropoda</taxon>
        <taxon>Coelurosauria</taxon>
        <taxon>Aves</taxon>
        <taxon>Neognathae</taxon>
        <taxon>Neoaves</taxon>
        <taxon>Gruiformes</taxon>
        <taxon>Gruidae</taxon>
        <taxon>Grus</taxon>
    </lineage>
</organism>
<reference evidence="1 2" key="1">
    <citation type="submission" date="2024-06" db="EMBL/GenBank/DDBJ databases">
        <title>The draft genome of Grus japonensis, version 3.</title>
        <authorList>
            <person name="Nabeshima K."/>
            <person name="Suzuki S."/>
            <person name="Onuma M."/>
        </authorList>
    </citation>
    <scope>NUCLEOTIDE SEQUENCE [LARGE SCALE GENOMIC DNA]</scope>
    <source>
        <strain evidence="1 2">451A</strain>
    </source>
</reference>
<evidence type="ECO:0000313" key="2">
    <source>
        <dbReference type="Proteomes" id="UP001623348"/>
    </source>
</evidence>
<protein>
    <submittedName>
        <fullName evidence="1">cAMP-dependent protein kinase inhibitor alpha</fullName>
    </submittedName>
</protein>
<comment type="caution">
    <text evidence="1">The sequence shown here is derived from an EMBL/GenBank/DDBJ whole genome shotgun (WGS) entry which is preliminary data.</text>
</comment>
<gene>
    <name evidence="1" type="ORF">GRJ2_000676500</name>
</gene>
<keyword evidence="2" id="KW-1185">Reference proteome</keyword>